<reference evidence="8" key="1">
    <citation type="submission" date="2019-03" db="EMBL/GenBank/DDBJ databases">
        <title>Aquabacterium pictum sp.nov., the first bacteriochlorophyll a-containing freshwater bacterium in the genus Aquabacterium of the class Betaproteobacteria.</title>
        <authorList>
            <person name="Hirose S."/>
            <person name="Tank M."/>
            <person name="Hara E."/>
            <person name="Tamaki H."/>
            <person name="Takaichi S."/>
            <person name="Haruta S."/>
            <person name="Hanada S."/>
        </authorList>
    </citation>
    <scope>NUCLEOTIDE SEQUENCE [LARGE SCALE GENOMIC DNA]</scope>
    <source>
        <strain evidence="8">W35</strain>
    </source>
</reference>
<feature type="transmembrane region" description="Helical" evidence="6">
    <location>
        <begin position="237"/>
        <end position="260"/>
    </location>
</feature>
<evidence type="ECO:0000313" key="7">
    <source>
        <dbReference type="EMBL" id="GCL62934.1"/>
    </source>
</evidence>
<dbReference type="PANTHER" id="PTHR30482">
    <property type="entry name" value="HIGH-AFFINITY BRANCHED-CHAIN AMINO ACID TRANSPORT SYSTEM PERMEASE"/>
    <property type="match status" value="1"/>
</dbReference>
<evidence type="ECO:0000256" key="1">
    <source>
        <dbReference type="ARBA" id="ARBA00004651"/>
    </source>
</evidence>
<dbReference type="Proteomes" id="UP000301751">
    <property type="component" value="Unassembled WGS sequence"/>
</dbReference>
<keyword evidence="2" id="KW-1003">Cell membrane</keyword>
<keyword evidence="3 6" id="KW-0812">Transmembrane</keyword>
<sequence length="341" mass="35992">MADLRIRPALAAAATVLLLAALAAVPMLATDFQLFRFTNVLIYALALVGLNLLVGYNGQISLGHGAFYAIGAYATALLVAHADLAHWLAVPLGGLLCLVLGFLFSLPVLRLQTMHLAMATFAFGAVLPTVAKWKGVEQWTGGTQGLALDEPTVPFGLALRFDQWIYLLALFVLVVCFWMTWQLLRGRVGRAVIALRDHPIAAQSMGVHAVLYKATIFGLSAMLVGLAGGLAALSMRFVAPGMFGLFLSFGFLIGIAVGGLGALSGALYGAVCLQFIFLVVGASASSLRTSNTPLVYGVVLIIFLCLFPNGIAGLVRTGWAALRRRWAGRSGSGHPLPGRIG</sequence>
<proteinExistence type="predicted"/>
<evidence type="ECO:0000313" key="8">
    <source>
        <dbReference type="Proteomes" id="UP000301751"/>
    </source>
</evidence>
<dbReference type="Pfam" id="PF02653">
    <property type="entry name" value="BPD_transp_2"/>
    <property type="match status" value="1"/>
</dbReference>
<feature type="transmembrane region" description="Helical" evidence="6">
    <location>
        <begin position="164"/>
        <end position="184"/>
    </location>
</feature>
<keyword evidence="5 6" id="KW-0472">Membrane</keyword>
<feature type="transmembrane region" description="Helical" evidence="6">
    <location>
        <begin position="205"/>
        <end position="231"/>
    </location>
</feature>
<evidence type="ECO:0000256" key="3">
    <source>
        <dbReference type="ARBA" id="ARBA00022692"/>
    </source>
</evidence>
<keyword evidence="8" id="KW-1185">Reference proteome</keyword>
<dbReference type="AlphaFoldDB" id="A0A480AMW9"/>
<dbReference type="PANTHER" id="PTHR30482:SF20">
    <property type="entry name" value="HIGH-AFFINITY BRANCHED-CHAIN AMINO ACID TRANSPORT SYSTEM PERMEASE PROTEIN LIVM"/>
    <property type="match status" value="1"/>
</dbReference>
<accession>A0A480AMW9</accession>
<feature type="transmembrane region" description="Helical" evidence="6">
    <location>
        <begin position="293"/>
        <end position="315"/>
    </location>
</feature>
<keyword evidence="4 6" id="KW-1133">Transmembrane helix</keyword>
<evidence type="ECO:0000256" key="2">
    <source>
        <dbReference type="ARBA" id="ARBA00022475"/>
    </source>
</evidence>
<feature type="transmembrane region" description="Helical" evidence="6">
    <location>
        <begin position="65"/>
        <end position="82"/>
    </location>
</feature>
<comment type="caution">
    <text evidence="7">The sequence shown here is derived from an EMBL/GenBank/DDBJ whole genome shotgun (WGS) entry which is preliminary data.</text>
</comment>
<feature type="transmembrane region" description="Helical" evidence="6">
    <location>
        <begin position="88"/>
        <end position="109"/>
    </location>
</feature>
<evidence type="ECO:0000256" key="6">
    <source>
        <dbReference type="SAM" id="Phobius"/>
    </source>
</evidence>
<comment type="subcellular location">
    <subcellularLocation>
        <location evidence="1">Cell membrane</location>
        <topology evidence="1">Multi-pass membrane protein</topology>
    </subcellularLocation>
</comment>
<evidence type="ECO:0000256" key="5">
    <source>
        <dbReference type="ARBA" id="ARBA00023136"/>
    </source>
</evidence>
<name>A0A480AMW9_9BURK</name>
<dbReference type="InterPro" id="IPR043428">
    <property type="entry name" value="LivM-like"/>
</dbReference>
<dbReference type="EMBL" id="BJCL01000004">
    <property type="protein sequence ID" value="GCL62934.1"/>
    <property type="molecule type" value="Genomic_DNA"/>
</dbReference>
<organism evidence="7 8">
    <name type="scientific">Pseudaquabacterium pictum</name>
    <dbReference type="NCBI Taxonomy" id="2315236"/>
    <lineage>
        <taxon>Bacteria</taxon>
        <taxon>Pseudomonadati</taxon>
        <taxon>Pseudomonadota</taxon>
        <taxon>Betaproteobacteria</taxon>
        <taxon>Burkholderiales</taxon>
        <taxon>Sphaerotilaceae</taxon>
        <taxon>Pseudaquabacterium</taxon>
    </lineage>
</organism>
<feature type="transmembrane region" description="Helical" evidence="6">
    <location>
        <begin position="33"/>
        <end position="53"/>
    </location>
</feature>
<dbReference type="CDD" id="cd06581">
    <property type="entry name" value="TM_PBP1_LivM_like"/>
    <property type="match status" value="1"/>
</dbReference>
<evidence type="ECO:0000256" key="4">
    <source>
        <dbReference type="ARBA" id="ARBA00022989"/>
    </source>
</evidence>
<dbReference type="InterPro" id="IPR001851">
    <property type="entry name" value="ABC_transp_permease"/>
</dbReference>
<dbReference type="GO" id="GO:0005886">
    <property type="term" value="C:plasma membrane"/>
    <property type="evidence" value="ECO:0007669"/>
    <property type="project" value="UniProtKB-SubCell"/>
</dbReference>
<protein>
    <submittedName>
        <fullName evidence="7">Branched-chain amino acid ABC transporter permease</fullName>
    </submittedName>
</protein>
<dbReference type="RefSeq" id="WP_162520747.1">
    <property type="nucleotide sequence ID" value="NZ_BJCL01000004.1"/>
</dbReference>
<gene>
    <name evidence="7" type="ORF">AQPW35_20150</name>
</gene>
<dbReference type="GO" id="GO:0015658">
    <property type="term" value="F:branched-chain amino acid transmembrane transporter activity"/>
    <property type="evidence" value="ECO:0007669"/>
    <property type="project" value="InterPro"/>
</dbReference>